<evidence type="ECO:0000313" key="2">
    <source>
        <dbReference type="Proteomes" id="UP000027120"/>
    </source>
</evidence>
<dbReference type="AlphaFoldDB" id="A0A067H411"/>
<dbReference type="EMBL" id="KK784873">
    <property type="protein sequence ID" value="KDO86599.1"/>
    <property type="molecule type" value="Genomic_DNA"/>
</dbReference>
<gene>
    <name evidence="1" type="ORF">CISIN_1g037576mg</name>
</gene>
<proteinExistence type="predicted"/>
<reference evidence="1 2" key="1">
    <citation type="submission" date="2014-04" db="EMBL/GenBank/DDBJ databases">
        <authorList>
            <consortium name="International Citrus Genome Consortium"/>
            <person name="Gmitter F."/>
            <person name="Chen C."/>
            <person name="Farmerie W."/>
            <person name="Harkins T."/>
            <person name="Desany B."/>
            <person name="Mohiuddin M."/>
            <person name="Kodira C."/>
            <person name="Borodovsky M."/>
            <person name="Lomsadze A."/>
            <person name="Burns P."/>
            <person name="Jenkins J."/>
            <person name="Prochnik S."/>
            <person name="Shu S."/>
            <person name="Chapman J."/>
            <person name="Pitluck S."/>
            <person name="Schmutz J."/>
            <person name="Rokhsar D."/>
        </authorList>
    </citation>
    <scope>NUCLEOTIDE SEQUENCE</scope>
</reference>
<keyword evidence="2" id="KW-1185">Reference proteome</keyword>
<sequence>MGNWCGKIKPVHVHPLKQESVELATSLNKKSSNNLRIKVLISKNQLNDLMAKMDLSKDDNSDSGSELGRVILQECFEGNLTARVAPDNCKQVATGYAMNRSLSTIYE</sequence>
<evidence type="ECO:0000313" key="1">
    <source>
        <dbReference type="EMBL" id="KDO86599.1"/>
    </source>
</evidence>
<name>A0A067H411_CITSI</name>
<organism evidence="1 2">
    <name type="scientific">Citrus sinensis</name>
    <name type="common">Sweet orange</name>
    <name type="synonym">Citrus aurantium var. sinensis</name>
    <dbReference type="NCBI Taxonomy" id="2711"/>
    <lineage>
        <taxon>Eukaryota</taxon>
        <taxon>Viridiplantae</taxon>
        <taxon>Streptophyta</taxon>
        <taxon>Embryophyta</taxon>
        <taxon>Tracheophyta</taxon>
        <taxon>Spermatophyta</taxon>
        <taxon>Magnoliopsida</taxon>
        <taxon>eudicotyledons</taxon>
        <taxon>Gunneridae</taxon>
        <taxon>Pentapetalae</taxon>
        <taxon>rosids</taxon>
        <taxon>malvids</taxon>
        <taxon>Sapindales</taxon>
        <taxon>Rutaceae</taxon>
        <taxon>Aurantioideae</taxon>
        <taxon>Citrus</taxon>
    </lineage>
</organism>
<dbReference type="Proteomes" id="UP000027120">
    <property type="component" value="Unassembled WGS sequence"/>
</dbReference>
<protein>
    <submittedName>
        <fullName evidence="1">Uncharacterized protein</fullName>
    </submittedName>
</protein>
<accession>A0A067H411</accession>